<keyword evidence="3" id="KW-1185">Reference proteome</keyword>
<dbReference type="InterPro" id="IPR036691">
    <property type="entry name" value="Endo/exonu/phosph_ase_sf"/>
</dbReference>
<dbReference type="STRING" id="418985.A0A1V9X5U5"/>
<dbReference type="AlphaFoldDB" id="A0A1V9X5U5"/>
<feature type="domain" description="Endonuclease/exonuclease/phosphatase" evidence="1">
    <location>
        <begin position="54"/>
        <end position="280"/>
    </location>
</feature>
<evidence type="ECO:0000259" key="1">
    <source>
        <dbReference type="Pfam" id="PF03372"/>
    </source>
</evidence>
<dbReference type="EMBL" id="MNPL01023378">
    <property type="protein sequence ID" value="OQR68751.1"/>
    <property type="molecule type" value="Genomic_DNA"/>
</dbReference>
<dbReference type="Gene3D" id="3.60.10.10">
    <property type="entry name" value="Endonuclease/exonuclease/phosphatase"/>
    <property type="match status" value="1"/>
</dbReference>
<dbReference type="SUPFAM" id="SSF56219">
    <property type="entry name" value="DNase I-like"/>
    <property type="match status" value="1"/>
</dbReference>
<evidence type="ECO:0000313" key="3">
    <source>
        <dbReference type="Proteomes" id="UP000192247"/>
    </source>
</evidence>
<dbReference type="PANTHER" id="PTHR12121:SF34">
    <property type="entry name" value="PROTEIN ANGEL"/>
    <property type="match status" value="1"/>
</dbReference>
<gene>
    <name evidence="2" type="ORF">BIW11_04505</name>
</gene>
<dbReference type="GO" id="GO:0000175">
    <property type="term" value="F:3'-5'-RNA exonuclease activity"/>
    <property type="evidence" value="ECO:0007669"/>
    <property type="project" value="TreeGrafter"/>
</dbReference>
<reference evidence="2 3" key="1">
    <citation type="journal article" date="2017" name="Gigascience">
        <title>Draft genome of the honey bee ectoparasitic mite, Tropilaelaps mercedesae, is shaped by the parasitic life history.</title>
        <authorList>
            <person name="Dong X."/>
            <person name="Armstrong S.D."/>
            <person name="Xia D."/>
            <person name="Makepeace B.L."/>
            <person name="Darby A.C."/>
            <person name="Kadowaki T."/>
        </authorList>
    </citation>
    <scope>NUCLEOTIDE SEQUENCE [LARGE SCALE GENOMIC DNA]</scope>
    <source>
        <strain evidence="2">Wuxi-XJTLU</strain>
    </source>
</reference>
<dbReference type="PANTHER" id="PTHR12121">
    <property type="entry name" value="CARBON CATABOLITE REPRESSOR PROTEIN 4"/>
    <property type="match status" value="1"/>
</dbReference>
<protein>
    <submittedName>
        <fullName evidence="2">Protein angel2 isoform X1-like</fullName>
    </submittedName>
</protein>
<dbReference type="OrthoDB" id="10253982at2759"/>
<name>A0A1V9X5U5_9ACAR</name>
<organism evidence="2 3">
    <name type="scientific">Tropilaelaps mercedesae</name>
    <dbReference type="NCBI Taxonomy" id="418985"/>
    <lineage>
        <taxon>Eukaryota</taxon>
        <taxon>Metazoa</taxon>
        <taxon>Ecdysozoa</taxon>
        <taxon>Arthropoda</taxon>
        <taxon>Chelicerata</taxon>
        <taxon>Arachnida</taxon>
        <taxon>Acari</taxon>
        <taxon>Parasitiformes</taxon>
        <taxon>Mesostigmata</taxon>
        <taxon>Gamasina</taxon>
        <taxon>Dermanyssoidea</taxon>
        <taxon>Laelapidae</taxon>
        <taxon>Tropilaelaps</taxon>
    </lineage>
</organism>
<sequence length="481" mass="54381">MEQPLGSTHSADGRMKRPLTESDIERKVRAYCRWTCAVKKKVPEKRRNVPFSVMSYNVLAQENLDNHPELYRHCNPDHLAWSFRRERIINYVKLCACEIICLQEVQEEHLYQYIGPVLREDGYNFTYIKKTGEKVEGCAIFWQVGLFKLEAVKFVEMRVPGCRVMTRDNVGLVVMLSVVRNPRVKLVVATTHLLFNPRRGEMKLAQLRYLLAEVEEMAYLGTCEKEPMNPVYMPILLCGDLNMTPFCPLYNFIVEGRLSLDGLTHGEIGGKSGGPLISAEEIRAGGLLPCTMHKLQFTMRYHLDPVLVMERERVNKIVYHMLGKFKSCYSHRKRDAPEVTAYSDDPGTVDYMFFQRSSLLTHVSMMNVMTLSELEKIGGLPNAFMGSDHLPLVARFVLRPIPEDVLATGLPLCAGDLKASLAICVTNRRHRPRFASGRNADGVVVKGGSLWPNASHSSRSAITVFSAASARSFTTNSLTRT</sequence>
<dbReference type="Proteomes" id="UP000192247">
    <property type="component" value="Unassembled WGS sequence"/>
</dbReference>
<proteinExistence type="predicted"/>
<comment type="caution">
    <text evidence="2">The sequence shown here is derived from an EMBL/GenBank/DDBJ whole genome shotgun (WGS) entry which is preliminary data.</text>
</comment>
<accession>A0A1V9X5U5</accession>
<dbReference type="InParanoid" id="A0A1V9X5U5"/>
<dbReference type="InterPro" id="IPR050410">
    <property type="entry name" value="CCR4/nocturin_mRNA_transcr"/>
</dbReference>
<dbReference type="InterPro" id="IPR005135">
    <property type="entry name" value="Endo/exonuclease/phosphatase"/>
</dbReference>
<evidence type="ECO:0000313" key="2">
    <source>
        <dbReference type="EMBL" id="OQR68751.1"/>
    </source>
</evidence>
<dbReference type="Pfam" id="PF03372">
    <property type="entry name" value="Exo_endo_phos"/>
    <property type="match status" value="1"/>
</dbReference>